<evidence type="ECO:0000256" key="1">
    <source>
        <dbReference type="ARBA" id="ARBA00004141"/>
    </source>
</evidence>
<dbReference type="Pfam" id="PF07690">
    <property type="entry name" value="MFS_1"/>
    <property type="match status" value="1"/>
</dbReference>
<dbReference type="RefSeq" id="WP_331294734.1">
    <property type="nucleotide sequence ID" value="NZ_MLBR01000006.1"/>
</dbReference>
<dbReference type="CDD" id="cd17319">
    <property type="entry name" value="MFS_ExuT_GudP_like"/>
    <property type="match status" value="1"/>
</dbReference>
<feature type="domain" description="Major facilitator superfamily (MFS) profile" evidence="7">
    <location>
        <begin position="15"/>
        <end position="420"/>
    </location>
</feature>
<dbReference type="PANTHER" id="PTHR43791">
    <property type="entry name" value="PERMEASE-RELATED"/>
    <property type="match status" value="1"/>
</dbReference>
<keyword evidence="9" id="KW-1185">Reference proteome</keyword>
<keyword evidence="2" id="KW-0813">Transport</keyword>
<evidence type="ECO:0000256" key="5">
    <source>
        <dbReference type="ARBA" id="ARBA00023136"/>
    </source>
</evidence>
<feature type="transmembrane region" description="Helical" evidence="6">
    <location>
        <begin position="80"/>
        <end position="100"/>
    </location>
</feature>
<evidence type="ECO:0000313" key="9">
    <source>
        <dbReference type="Proteomes" id="UP001355206"/>
    </source>
</evidence>
<dbReference type="SUPFAM" id="SSF103473">
    <property type="entry name" value="MFS general substrate transporter"/>
    <property type="match status" value="1"/>
</dbReference>
<feature type="transmembrane region" description="Helical" evidence="6">
    <location>
        <begin position="274"/>
        <end position="295"/>
    </location>
</feature>
<gene>
    <name evidence="8" type="ORF">MOTC310_18745</name>
</gene>
<keyword evidence="4 6" id="KW-1133">Transmembrane helix</keyword>
<dbReference type="PANTHER" id="PTHR43791:SF36">
    <property type="entry name" value="TRANSPORTER, PUTATIVE (AFU_ORTHOLOGUE AFUA_6G08340)-RELATED"/>
    <property type="match status" value="1"/>
</dbReference>
<dbReference type="InterPro" id="IPR011701">
    <property type="entry name" value="MFS"/>
</dbReference>
<dbReference type="Proteomes" id="UP001355206">
    <property type="component" value="Unassembled WGS sequence"/>
</dbReference>
<feature type="transmembrane region" description="Helical" evidence="6">
    <location>
        <begin position="241"/>
        <end position="262"/>
    </location>
</feature>
<dbReference type="InterPro" id="IPR020846">
    <property type="entry name" value="MFS_dom"/>
</dbReference>
<dbReference type="EMBL" id="MLCA01000010">
    <property type="protein sequence ID" value="MEE7492402.1"/>
    <property type="molecule type" value="Genomic_DNA"/>
</dbReference>
<feature type="transmembrane region" description="Helical" evidence="6">
    <location>
        <begin position="106"/>
        <end position="131"/>
    </location>
</feature>
<evidence type="ECO:0000256" key="6">
    <source>
        <dbReference type="SAM" id="Phobius"/>
    </source>
</evidence>
<reference evidence="8 9" key="1">
    <citation type="journal article" date="2012" name="Genet. Mol. Biol.">
        <title>Analysis of 16S rRNA and mxaF genes revealing insights into Methylobacterium niche-specific plant association.</title>
        <authorList>
            <person name="Dourado M.N."/>
            <person name="Andreote F.D."/>
            <person name="Dini-Andreote F."/>
            <person name="Conti R."/>
            <person name="Araujo J.M."/>
            <person name="Araujo W.L."/>
        </authorList>
    </citation>
    <scope>NUCLEOTIDE SEQUENCE [LARGE SCALE GENOMIC DNA]</scope>
    <source>
        <strain evidence="8 9">TC3-10</strain>
    </source>
</reference>
<evidence type="ECO:0000256" key="4">
    <source>
        <dbReference type="ARBA" id="ARBA00022989"/>
    </source>
</evidence>
<comment type="subcellular location">
    <subcellularLocation>
        <location evidence="1">Membrane</location>
        <topology evidence="1">Multi-pass membrane protein</topology>
    </subcellularLocation>
</comment>
<proteinExistence type="predicted"/>
<feature type="transmembrane region" description="Helical" evidence="6">
    <location>
        <begin position="394"/>
        <end position="415"/>
    </location>
</feature>
<feature type="transmembrane region" description="Helical" evidence="6">
    <location>
        <begin position="143"/>
        <end position="163"/>
    </location>
</feature>
<feature type="transmembrane region" description="Helical" evidence="6">
    <location>
        <begin position="48"/>
        <end position="68"/>
    </location>
</feature>
<evidence type="ECO:0000313" key="8">
    <source>
        <dbReference type="EMBL" id="MEE7492402.1"/>
    </source>
</evidence>
<evidence type="ECO:0000256" key="2">
    <source>
        <dbReference type="ARBA" id="ARBA00022448"/>
    </source>
</evidence>
<feature type="transmembrane region" description="Helical" evidence="6">
    <location>
        <begin position="359"/>
        <end position="382"/>
    </location>
</feature>
<dbReference type="Gene3D" id="1.20.1250.20">
    <property type="entry name" value="MFS general substrate transporter like domains"/>
    <property type="match status" value="2"/>
</dbReference>
<keyword evidence="5 6" id="KW-0472">Membrane</keyword>
<name>A0ABU7TRE0_9HYPH</name>
<evidence type="ECO:0000256" key="3">
    <source>
        <dbReference type="ARBA" id="ARBA00022692"/>
    </source>
</evidence>
<feature type="transmembrane region" description="Helical" evidence="6">
    <location>
        <begin position="12"/>
        <end position="28"/>
    </location>
</feature>
<protein>
    <submittedName>
        <fullName evidence="8">MFS transporter</fullName>
    </submittedName>
</protein>
<feature type="transmembrane region" description="Helical" evidence="6">
    <location>
        <begin position="332"/>
        <end position="352"/>
    </location>
</feature>
<dbReference type="PROSITE" id="PS50850">
    <property type="entry name" value="MFS"/>
    <property type="match status" value="1"/>
</dbReference>
<dbReference type="InterPro" id="IPR036259">
    <property type="entry name" value="MFS_trans_sf"/>
</dbReference>
<feature type="transmembrane region" description="Helical" evidence="6">
    <location>
        <begin position="307"/>
        <end position="326"/>
    </location>
</feature>
<organism evidence="8 9">
    <name type="scientific">Methylobacterium oryzae</name>
    <dbReference type="NCBI Taxonomy" id="334852"/>
    <lineage>
        <taxon>Bacteria</taxon>
        <taxon>Pseudomonadati</taxon>
        <taxon>Pseudomonadota</taxon>
        <taxon>Alphaproteobacteria</taxon>
        <taxon>Hyphomicrobiales</taxon>
        <taxon>Methylobacteriaceae</taxon>
        <taxon>Methylobacterium</taxon>
    </lineage>
</organism>
<feature type="transmembrane region" description="Helical" evidence="6">
    <location>
        <begin position="175"/>
        <end position="195"/>
    </location>
</feature>
<comment type="caution">
    <text evidence="8">The sequence shown here is derived from an EMBL/GenBank/DDBJ whole genome shotgun (WGS) entry which is preliminary data.</text>
</comment>
<evidence type="ECO:0000259" key="7">
    <source>
        <dbReference type="PROSITE" id="PS50850"/>
    </source>
</evidence>
<keyword evidence="3 6" id="KW-0812">Transmembrane</keyword>
<accession>A0ABU7TRE0</accession>
<sequence length="433" mass="46173">MDLEARAIRRVSGRLLPLLITCYFISYLDRVNVGFAALTMNKDLGISATAYGLGAGIFFLTYFVFEVPSNLLLERVGARVWIARIMLTWGLLSGAMAFIVGEKSFYAVRLLLGAAEAGFFPGIIFYLTLWFPARYRGRIISTFMAAIPLSSVIGSPVSGALLGLDGVWGFKGWQWLYVLEALPAVIFAGVVLAFLTDRPAQAEWLPEDERAWLTERLAQERRTREAARRYSVTEALLDRRVLAVAFVYFGNVALLYGLSFFLPQIVKGFDLTNFQTGLVSLIPFAIGIIGMLALGRSSDRRGERKRHAAVALLLAAGGTAAAALVADPYAKMALFSVSAFGIFGGLPVIWTLPTAYLSGAAAAGGIAIINALGNLSGFAAPYAVGAIKDATGTFTGGLLLIAAAGLAAAVTVLCLSHDGHLEQAATRGAQAAE</sequence>